<protein>
    <submittedName>
        <fullName evidence="7">TetR/AcrR family transcriptional regulator</fullName>
    </submittedName>
</protein>
<evidence type="ECO:0000256" key="2">
    <source>
        <dbReference type="ARBA" id="ARBA00023015"/>
    </source>
</evidence>
<dbReference type="InterPro" id="IPR036271">
    <property type="entry name" value="Tet_transcr_reg_TetR-rel_C_sf"/>
</dbReference>
<dbReference type="InterPro" id="IPR001647">
    <property type="entry name" value="HTH_TetR"/>
</dbReference>
<dbReference type="PROSITE" id="PS50977">
    <property type="entry name" value="HTH_TETR_2"/>
    <property type="match status" value="1"/>
</dbReference>
<evidence type="ECO:0000256" key="1">
    <source>
        <dbReference type="ARBA" id="ARBA00022491"/>
    </source>
</evidence>
<dbReference type="InterPro" id="IPR039538">
    <property type="entry name" value="BetI_C"/>
</dbReference>
<evidence type="ECO:0000256" key="5">
    <source>
        <dbReference type="PROSITE-ProRule" id="PRU00335"/>
    </source>
</evidence>
<feature type="DNA-binding region" description="H-T-H motif" evidence="5">
    <location>
        <begin position="16"/>
        <end position="35"/>
    </location>
</feature>
<dbReference type="SUPFAM" id="SSF48498">
    <property type="entry name" value="Tetracyclin repressor-like, C-terminal domain"/>
    <property type="match status" value="1"/>
</dbReference>
<name>A0ABP7WCD9_9ACTN</name>
<dbReference type="PANTHER" id="PTHR30055">
    <property type="entry name" value="HTH-TYPE TRANSCRIPTIONAL REGULATOR RUTR"/>
    <property type="match status" value="1"/>
</dbReference>
<dbReference type="SUPFAM" id="SSF46689">
    <property type="entry name" value="Homeodomain-like"/>
    <property type="match status" value="1"/>
</dbReference>
<keyword evidence="8" id="KW-1185">Reference proteome</keyword>
<proteinExistence type="predicted"/>
<evidence type="ECO:0000256" key="4">
    <source>
        <dbReference type="ARBA" id="ARBA00023163"/>
    </source>
</evidence>
<keyword evidence="2" id="KW-0805">Transcription regulation</keyword>
<evidence type="ECO:0000259" key="6">
    <source>
        <dbReference type="PROSITE" id="PS50977"/>
    </source>
</evidence>
<dbReference type="Pfam" id="PF00440">
    <property type="entry name" value="TetR_N"/>
    <property type="match status" value="1"/>
</dbReference>
<evidence type="ECO:0000313" key="8">
    <source>
        <dbReference type="Proteomes" id="UP001500683"/>
    </source>
</evidence>
<evidence type="ECO:0000256" key="3">
    <source>
        <dbReference type="ARBA" id="ARBA00023125"/>
    </source>
</evidence>
<dbReference type="Pfam" id="PF13977">
    <property type="entry name" value="TetR_C_6"/>
    <property type="match status" value="1"/>
</dbReference>
<organism evidence="7 8">
    <name type="scientific">Actinomadura miaoliensis</name>
    <dbReference type="NCBI Taxonomy" id="430685"/>
    <lineage>
        <taxon>Bacteria</taxon>
        <taxon>Bacillati</taxon>
        <taxon>Actinomycetota</taxon>
        <taxon>Actinomycetes</taxon>
        <taxon>Streptosporangiales</taxon>
        <taxon>Thermomonosporaceae</taxon>
        <taxon>Actinomadura</taxon>
    </lineage>
</organism>
<dbReference type="Proteomes" id="UP001500683">
    <property type="component" value="Unassembled WGS sequence"/>
</dbReference>
<evidence type="ECO:0000313" key="7">
    <source>
        <dbReference type="EMBL" id="GAA4084845.1"/>
    </source>
</evidence>
<dbReference type="InterPro" id="IPR009057">
    <property type="entry name" value="Homeodomain-like_sf"/>
</dbReference>
<keyword evidence="4" id="KW-0804">Transcription</keyword>
<dbReference type="InterPro" id="IPR050109">
    <property type="entry name" value="HTH-type_TetR-like_transc_reg"/>
</dbReference>
<gene>
    <name evidence="7" type="ORF">GCM10022214_50970</name>
</gene>
<dbReference type="PANTHER" id="PTHR30055:SF234">
    <property type="entry name" value="HTH-TYPE TRANSCRIPTIONAL REGULATOR BETI"/>
    <property type="match status" value="1"/>
</dbReference>
<reference evidence="8" key="1">
    <citation type="journal article" date="2019" name="Int. J. Syst. Evol. Microbiol.">
        <title>The Global Catalogue of Microorganisms (GCM) 10K type strain sequencing project: providing services to taxonomists for standard genome sequencing and annotation.</title>
        <authorList>
            <consortium name="The Broad Institute Genomics Platform"/>
            <consortium name="The Broad Institute Genome Sequencing Center for Infectious Disease"/>
            <person name="Wu L."/>
            <person name="Ma J."/>
        </authorList>
    </citation>
    <scope>NUCLEOTIDE SEQUENCE [LARGE SCALE GENOMIC DNA]</scope>
    <source>
        <strain evidence="8">JCM 16702</strain>
    </source>
</reference>
<sequence length="202" mass="21749">MAVCGLISEHGLDAVTVARTAAAAGISVGLVQHYFRTKDDMLLHAFNHVSAHIRSRVDERVRDGARHRQPIAAILGEALTEFIPLDETRRTEFRVARAFAGRALDAPALAEVDNETARALRKDIAQAVHNGKECGEVQEDVDPWPAAVRLAAVTEGLAMQVYRDPAGVNGTPAADLVTSVIEAELAIVFTGECRQYADKANA</sequence>
<dbReference type="EMBL" id="BAAAZG010000038">
    <property type="protein sequence ID" value="GAA4084845.1"/>
    <property type="molecule type" value="Genomic_DNA"/>
</dbReference>
<dbReference type="Gene3D" id="1.10.357.10">
    <property type="entry name" value="Tetracycline Repressor, domain 2"/>
    <property type="match status" value="1"/>
</dbReference>
<accession>A0ABP7WCD9</accession>
<keyword evidence="1" id="KW-0678">Repressor</keyword>
<feature type="domain" description="HTH tetR-type" evidence="6">
    <location>
        <begin position="1"/>
        <end position="53"/>
    </location>
</feature>
<keyword evidence="3 5" id="KW-0238">DNA-binding</keyword>
<comment type="caution">
    <text evidence="7">The sequence shown here is derived from an EMBL/GenBank/DDBJ whole genome shotgun (WGS) entry which is preliminary data.</text>
</comment>